<evidence type="ECO:0000256" key="1">
    <source>
        <dbReference type="ARBA" id="ARBA00004141"/>
    </source>
</evidence>
<sequence length="541" mass="61969">MNNTESRGEDDSSSLAKRSPRFQSTKVMAFEVKFIFLHFYLSLEIREDNEDTLSSTDSRNLTTANKSVLPDLNISGDQMELKSQVETVSNGPERTNRIRPILEKHQSFEQTNGNNKENNDKNYSAEQDAIDKYYQRNQATINSLQSRHHETVRRAPERRHPPSLASVSQRSVGSHRSVIMPSPKVTERKNFRKSFYWLAHNHKKIGFRHICMLLLVLLYTLLGATMFYLIESNYEKNTVVIRKIALDETILRIAKEMTEKVNDPDQLVNVTTMEDYIKLAYVTLLQQESAYKGSTFYKAADPANNYKWTFGSAFFFSMNVFTTTGYGSIAPESVAGKSCVIWYGLIFVPLTLVVIRDLGQWTLVHMTKIYARLLIKFRTARGHSETKEDELIELPLKLSAVIMVSYLMFTSLFVYEYDALSGPPDTGMDFFHAFYFSFISMSTIGLGDIMPNNVTFAPIITIMFFFGMPILKVVNRVTYITVENGVFGLFEFTTQAVSPRPSLRSRSISNRYDVDEESSSEEVNIFICFSLYIPQIKSNIH</sequence>
<keyword evidence="4 10" id="KW-1133">Transmembrane helix</keyword>
<feature type="compositionally biased region" description="Basic and acidic residues" evidence="9">
    <location>
        <begin position="147"/>
        <end position="160"/>
    </location>
</feature>
<keyword evidence="5 8" id="KW-0406">Ion transport</keyword>
<dbReference type="Pfam" id="PF07885">
    <property type="entry name" value="Ion_trans_2"/>
    <property type="match status" value="2"/>
</dbReference>
<evidence type="ECO:0000256" key="9">
    <source>
        <dbReference type="SAM" id="MobiDB-lite"/>
    </source>
</evidence>
<dbReference type="GO" id="GO:0015271">
    <property type="term" value="F:outward rectifier potassium channel activity"/>
    <property type="evidence" value="ECO:0007669"/>
    <property type="project" value="TreeGrafter"/>
</dbReference>
<keyword evidence="6 10" id="KW-0472">Membrane</keyword>
<dbReference type="GO" id="GO:0022841">
    <property type="term" value="F:potassium ion leak channel activity"/>
    <property type="evidence" value="ECO:0007669"/>
    <property type="project" value="TreeGrafter"/>
</dbReference>
<dbReference type="Gene3D" id="1.10.287.70">
    <property type="match status" value="1"/>
</dbReference>
<dbReference type="WBParaSite" id="Hba_17982">
    <property type="protein sequence ID" value="Hba_17982"/>
    <property type="gene ID" value="Hba_17982"/>
</dbReference>
<dbReference type="InterPro" id="IPR013099">
    <property type="entry name" value="K_chnl_dom"/>
</dbReference>
<dbReference type="GO" id="GO:0030322">
    <property type="term" value="P:stabilization of membrane potential"/>
    <property type="evidence" value="ECO:0007669"/>
    <property type="project" value="TreeGrafter"/>
</dbReference>
<feature type="transmembrane region" description="Helical" evidence="10">
    <location>
        <begin position="210"/>
        <end position="230"/>
    </location>
</feature>
<feature type="compositionally biased region" description="Basic and acidic residues" evidence="9">
    <location>
        <begin position="94"/>
        <end position="107"/>
    </location>
</feature>
<dbReference type="InterPro" id="IPR003280">
    <property type="entry name" value="2pore_dom_K_chnl"/>
</dbReference>
<feature type="domain" description="Potassium channel" evidence="11">
    <location>
        <begin position="295"/>
        <end position="361"/>
    </location>
</feature>
<organism evidence="12 13">
    <name type="scientific">Heterorhabditis bacteriophora</name>
    <name type="common">Entomopathogenic nematode worm</name>
    <dbReference type="NCBI Taxonomy" id="37862"/>
    <lineage>
        <taxon>Eukaryota</taxon>
        <taxon>Metazoa</taxon>
        <taxon>Ecdysozoa</taxon>
        <taxon>Nematoda</taxon>
        <taxon>Chromadorea</taxon>
        <taxon>Rhabditida</taxon>
        <taxon>Rhabditina</taxon>
        <taxon>Rhabditomorpha</taxon>
        <taxon>Strongyloidea</taxon>
        <taxon>Heterorhabditidae</taxon>
        <taxon>Heterorhabditis</taxon>
    </lineage>
</organism>
<name>A0A1I7XKC7_HETBA</name>
<evidence type="ECO:0000256" key="5">
    <source>
        <dbReference type="ARBA" id="ARBA00023065"/>
    </source>
</evidence>
<reference evidence="13" key="1">
    <citation type="submission" date="2016-11" db="UniProtKB">
        <authorList>
            <consortium name="WormBaseParasite"/>
        </authorList>
    </citation>
    <scope>IDENTIFICATION</scope>
</reference>
<evidence type="ECO:0000259" key="11">
    <source>
        <dbReference type="Pfam" id="PF07885"/>
    </source>
</evidence>
<feature type="compositionally biased region" description="Polar residues" evidence="9">
    <location>
        <begin position="165"/>
        <end position="174"/>
    </location>
</feature>
<feature type="transmembrane region" description="Helical" evidence="10">
    <location>
        <begin position="454"/>
        <end position="471"/>
    </location>
</feature>
<feature type="domain" description="Potassium channel" evidence="11">
    <location>
        <begin position="405"/>
        <end position="471"/>
    </location>
</feature>
<feature type="transmembrane region" description="Helical" evidence="10">
    <location>
        <begin position="394"/>
        <end position="415"/>
    </location>
</feature>
<feature type="region of interest" description="Disordered" evidence="9">
    <location>
        <begin position="142"/>
        <end position="175"/>
    </location>
</feature>
<keyword evidence="3 8" id="KW-0812">Transmembrane</keyword>
<evidence type="ECO:0000313" key="12">
    <source>
        <dbReference type="Proteomes" id="UP000095283"/>
    </source>
</evidence>
<feature type="transmembrane region" description="Helical" evidence="10">
    <location>
        <begin position="430"/>
        <end position="447"/>
    </location>
</feature>
<dbReference type="PANTHER" id="PTHR11003">
    <property type="entry name" value="POTASSIUM CHANNEL, SUBFAMILY K"/>
    <property type="match status" value="1"/>
</dbReference>
<accession>A0A1I7XKC7</accession>
<dbReference type="Proteomes" id="UP000095283">
    <property type="component" value="Unplaced"/>
</dbReference>
<dbReference type="FunFam" id="1.10.287.70:FF:000151">
    <property type="entry name" value="TWiK family of potassium channels"/>
    <property type="match status" value="1"/>
</dbReference>
<evidence type="ECO:0000256" key="4">
    <source>
        <dbReference type="ARBA" id="ARBA00022989"/>
    </source>
</evidence>
<evidence type="ECO:0000313" key="13">
    <source>
        <dbReference type="WBParaSite" id="Hba_17982"/>
    </source>
</evidence>
<protein>
    <submittedName>
        <fullName evidence="13">Ion channel</fullName>
    </submittedName>
</protein>
<dbReference type="SUPFAM" id="SSF81324">
    <property type="entry name" value="Voltage-gated potassium channels"/>
    <property type="match status" value="2"/>
</dbReference>
<evidence type="ECO:0000256" key="6">
    <source>
        <dbReference type="ARBA" id="ARBA00023136"/>
    </source>
</evidence>
<keyword evidence="7 8" id="KW-0407">Ion channel</keyword>
<evidence type="ECO:0000256" key="3">
    <source>
        <dbReference type="ARBA" id="ARBA00022692"/>
    </source>
</evidence>
<dbReference type="PRINTS" id="PR01333">
    <property type="entry name" value="2POREKCHANEL"/>
</dbReference>
<evidence type="ECO:0000256" key="2">
    <source>
        <dbReference type="ARBA" id="ARBA00022448"/>
    </source>
</evidence>
<feature type="transmembrane region" description="Helical" evidence="10">
    <location>
        <begin position="340"/>
        <end position="359"/>
    </location>
</feature>
<evidence type="ECO:0000256" key="8">
    <source>
        <dbReference type="RuleBase" id="RU003857"/>
    </source>
</evidence>
<feature type="compositionally biased region" description="Polar residues" evidence="9">
    <location>
        <begin position="84"/>
        <end position="93"/>
    </location>
</feature>
<keyword evidence="2 8" id="KW-0813">Transport</keyword>
<evidence type="ECO:0000256" key="10">
    <source>
        <dbReference type="SAM" id="Phobius"/>
    </source>
</evidence>
<proteinExistence type="inferred from homology"/>
<dbReference type="PANTHER" id="PTHR11003:SF305">
    <property type="entry name" value="POTASSIUM CHANNEL DOMAIN-CONTAINING PROTEIN"/>
    <property type="match status" value="1"/>
</dbReference>
<evidence type="ECO:0000256" key="7">
    <source>
        <dbReference type="ARBA" id="ARBA00023303"/>
    </source>
</evidence>
<dbReference type="AlphaFoldDB" id="A0A1I7XKC7"/>
<keyword evidence="12" id="KW-1185">Reference proteome</keyword>
<dbReference type="GO" id="GO:0005886">
    <property type="term" value="C:plasma membrane"/>
    <property type="evidence" value="ECO:0007669"/>
    <property type="project" value="TreeGrafter"/>
</dbReference>
<comment type="similarity">
    <text evidence="8">Belongs to the two pore domain potassium channel (TC 1.A.1.8) family.</text>
</comment>
<feature type="region of interest" description="Disordered" evidence="9">
    <location>
        <begin position="82"/>
        <end position="122"/>
    </location>
</feature>
<comment type="subcellular location">
    <subcellularLocation>
        <location evidence="1">Membrane</location>
        <topology evidence="1">Multi-pass membrane protein</topology>
    </subcellularLocation>
</comment>